<dbReference type="Gene3D" id="2.10.109.10">
    <property type="entry name" value="Umud Fragment, subunit A"/>
    <property type="match status" value="1"/>
</dbReference>
<gene>
    <name evidence="5" type="ORF">BXT89_14365</name>
</gene>
<evidence type="ECO:0000313" key="6">
    <source>
        <dbReference type="Proteomes" id="UP000242847"/>
    </source>
</evidence>
<feature type="domain" description="Peptidase S24/S26A/S26B/S26C" evidence="4">
    <location>
        <begin position="129"/>
        <end position="240"/>
    </location>
</feature>
<dbReference type="AlphaFoldDB" id="A0A1S8DCK6"/>
<dbReference type="InterPro" id="IPR039418">
    <property type="entry name" value="LexA-like"/>
</dbReference>
<dbReference type="InterPro" id="IPR036286">
    <property type="entry name" value="LexA/Signal_pep-like_sf"/>
</dbReference>
<evidence type="ECO:0000313" key="5">
    <source>
        <dbReference type="EMBL" id="ONM43134.1"/>
    </source>
</evidence>
<dbReference type="PANTHER" id="PTHR40661">
    <property type="match status" value="1"/>
</dbReference>
<dbReference type="EMBL" id="MUBC01000035">
    <property type="protein sequence ID" value="ONM43134.1"/>
    <property type="molecule type" value="Genomic_DNA"/>
</dbReference>
<proteinExistence type="predicted"/>
<name>A0A1S8DCK6_9GAMM</name>
<dbReference type="PANTHER" id="PTHR40661:SF3">
    <property type="entry name" value="FELS-1 PROPHAGE TRANSCRIPTIONAL REGULATOR"/>
    <property type="match status" value="1"/>
</dbReference>
<organism evidence="5 6">
    <name type="scientific">Halopseudomonas pachastrellae</name>
    <dbReference type="NCBI Taxonomy" id="254161"/>
    <lineage>
        <taxon>Bacteria</taxon>
        <taxon>Pseudomonadati</taxon>
        <taxon>Pseudomonadota</taxon>
        <taxon>Gammaproteobacteria</taxon>
        <taxon>Pseudomonadales</taxon>
        <taxon>Pseudomonadaceae</taxon>
        <taxon>Halopseudomonas</taxon>
    </lineage>
</organism>
<keyword evidence="2" id="KW-0238">DNA-binding</keyword>
<keyword evidence="6" id="KW-1185">Reference proteome</keyword>
<keyword evidence="3" id="KW-0804">Transcription</keyword>
<dbReference type="SUPFAM" id="SSF51306">
    <property type="entry name" value="LexA/Signal peptidase"/>
    <property type="match status" value="1"/>
</dbReference>
<evidence type="ECO:0000256" key="3">
    <source>
        <dbReference type="ARBA" id="ARBA00023163"/>
    </source>
</evidence>
<comment type="caution">
    <text evidence="5">The sequence shown here is derived from an EMBL/GenBank/DDBJ whole genome shotgun (WGS) entry which is preliminary data.</text>
</comment>
<dbReference type="STRING" id="254161.SAMN05216256_10196"/>
<sequence length="249" mass="27946">MEIRDIRRANLKALMDHYFEPGSRGQQSRFGELLGKPQNLISRLLMDPEKKGSKTVGEDLARDIETSLGLDRYAIDDPELPRRLAGLVTKEKESNVIAADFSSKKTGMVDIPRLNVAGSMGSGLTRPEDYEDVIDRMRVSTGWLRRNVNATAPSNLAVITGYGDSMEGTFSDGDLLLVDRGVTEIKIDAVYVLSLKGELYIKRLQRRPDGVLLMLSDNEKYKPYEIKNGELEQFEVLGRVLLAWNAKRL</sequence>
<dbReference type="GO" id="GO:0003677">
    <property type="term" value="F:DNA binding"/>
    <property type="evidence" value="ECO:0007669"/>
    <property type="project" value="UniProtKB-KW"/>
</dbReference>
<evidence type="ECO:0000259" key="4">
    <source>
        <dbReference type="Pfam" id="PF00717"/>
    </source>
</evidence>
<evidence type="ECO:0000256" key="1">
    <source>
        <dbReference type="ARBA" id="ARBA00023015"/>
    </source>
</evidence>
<dbReference type="Proteomes" id="UP000242847">
    <property type="component" value="Unassembled WGS sequence"/>
</dbReference>
<reference evidence="5 6" key="1">
    <citation type="submission" date="2017-01" db="EMBL/GenBank/DDBJ databases">
        <title>Draft genome sequence of Pseudomonas pachastrellae type strain CCUG 46540T from a deep sea.</title>
        <authorList>
            <person name="Gomila M."/>
            <person name="Mulet M."/>
            <person name="Lalucat J."/>
            <person name="Garcia-Valdes E."/>
        </authorList>
    </citation>
    <scope>NUCLEOTIDE SEQUENCE [LARGE SCALE GENOMIC DNA]</scope>
    <source>
        <strain evidence="5 6">CCUG 46540</strain>
    </source>
</reference>
<dbReference type="CDD" id="cd06529">
    <property type="entry name" value="S24_LexA-like"/>
    <property type="match status" value="1"/>
</dbReference>
<protein>
    <recommendedName>
        <fullName evidence="4">Peptidase S24/S26A/S26B/S26C domain-containing protein</fullName>
    </recommendedName>
</protein>
<accession>A0A1S8DCK6</accession>
<evidence type="ECO:0000256" key="2">
    <source>
        <dbReference type="ARBA" id="ARBA00023125"/>
    </source>
</evidence>
<dbReference type="Pfam" id="PF00717">
    <property type="entry name" value="Peptidase_S24"/>
    <property type="match status" value="1"/>
</dbReference>
<dbReference type="InterPro" id="IPR015927">
    <property type="entry name" value="Peptidase_S24_S26A/B/C"/>
</dbReference>
<keyword evidence="1" id="KW-0805">Transcription regulation</keyword>